<evidence type="ECO:0000256" key="3">
    <source>
        <dbReference type="ARBA" id="ARBA00022801"/>
    </source>
</evidence>
<dbReference type="SUPFAM" id="SSF52972">
    <property type="entry name" value="ITPase-like"/>
    <property type="match status" value="1"/>
</dbReference>
<sequence>MSKRLILASTSVFRKAILDKLSLPFETAKPQVDESPLAGETAIELVERLAIAKARAVAQEYPDALIIGSDQVALNQEQILGKPGDHQNAVTQLKNASGKVVTFYTGLCLYNSANDTYQSLVEPFEVRFKELSEAQIEGYLKTEQPYQCAGSFKSEGLGIALFERLNGRDPNTLIGLPTISLVELLANEGWDVLESLA</sequence>
<proteinExistence type="inferred from homology"/>
<protein>
    <recommendedName>
        <fullName evidence="8 9">7-methyl-GTP pyrophosphatase</fullName>
        <shortName evidence="9">m(7)GTP pyrophosphatase</shortName>
        <ecNumber evidence="9">3.6.1.-</ecNumber>
    </recommendedName>
</protein>
<dbReference type="EMBL" id="BSNC01000004">
    <property type="protein sequence ID" value="GLP96500.1"/>
    <property type="molecule type" value="Genomic_DNA"/>
</dbReference>
<dbReference type="Pfam" id="PF02545">
    <property type="entry name" value="Maf"/>
    <property type="match status" value="1"/>
</dbReference>
<keyword evidence="3 9" id="KW-0378">Hydrolase</keyword>
<dbReference type="InterPro" id="IPR029001">
    <property type="entry name" value="ITPase-like_fam"/>
</dbReference>
<organism evidence="10 11">
    <name type="scientific">Paraferrimonas sedimenticola</name>
    <dbReference type="NCBI Taxonomy" id="375674"/>
    <lineage>
        <taxon>Bacteria</taxon>
        <taxon>Pseudomonadati</taxon>
        <taxon>Pseudomonadota</taxon>
        <taxon>Gammaproteobacteria</taxon>
        <taxon>Alteromonadales</taxon>
        <taxon>Ferrimonadaceae</taxon>
        <taxon>Paraferrimonas</taxon>
    </lineage>
</organism>
<dbReference type="GO" id="GO:0009117">
    <property type="term" value="P:nucleotide metabolic process"/>
    <property type="evidence" value="ECO:0007669"/>
    <property type="project" value="UniProtKB-KW"/>
</dbReference>
<comment type="caution">
    <text evidence="9">Lacks conserved residue(s) required for the propagation of feature annotation.</text>
</comment>
<dbReference type="PANTHER" id="PTHR43213">
    <property type="entry name" value="BIFUNCTIONAL DTTP/UTP PYROPHOSPHATASE/METHYLTRANSFERASE PROTEIN-RELATED"/>
    <property type="match status" value="1"/>
</dbReference>
<feature type="site" description="Important for substrate specificity" evidence="9">
    <location>
        <position position="13"/>
    </location>
</feature>
<comment type="caution">
    <text evidence="10">The sequence shown here is derived from an EMBL/GenBank/DDBJ whole genome shotgun (WGS) entry which is preliminary data.</text>
</comment>
<feature type="site" description="Important for substrate specificity" evidence="9">
    <location>
        <position position="155"/>
    </location>
</feature>
<dbReference type="CDD" id="cd00555">
    <property type="entry name" value="Maf"/>
    <property type="match status" value="1"/>
</dbReference>
<feature type="site" description="Important for substrate specificity" evidence="9">
    <location>
        <position position="71"/>
    </location>
</feature>
<dbReference type="EC" id="3.6.1.-" evidence="9"/>
<comment type="function">
    <text evidence="6 9">Nucleoside triphosphate pyrophosphatase that hydrolyzes 7-methyl-GTP (m(7)GTP). May have a dual role in cell division arrest and in preventing the incorporation of modified nucleotides into cellular nucleic acids.</text>
</comment>
<evidence type="ECO:0000256" key="7">
    <source>
        <dbReference type="ARBA" id="ARBA00060749"/>
    </source>
</evidence>
<evidence type="ECO:0000256" key="5">
    <source>
        <dbReference type="ARBA" id="ARBA00050213"/>
    </source>
</evidence>
<dbReference type="RefSeq" id="WP_095505070.1">
    <property type="nucleotide sequence ID" value="NZ_BSNC01000004.1"/>
</dbReference>
<evidence type="ECO:0000256" key="8">
    <source>
        <dbReference type="ARBA" id="ARBA00068163"/>
    </source>
</evidence>
<keyword evidence="4 9" id="KW-0546">Nucleotide metabolism</keyword>
<evidence type="ECO:0000313" key="10">
    <source>
        <dbReference type="EMBL" id="GLP96500.1"/>
    </source>
</evidence>
<comment type="similarity">
    <text evidence="7 9">Belongs to the Maf family. YceF subfamily.</text>
</comment>
<dbReference type="FunFam" id="3.90.950.10:FF:000005">
    <property type="entry name" value="7-methyl-GTP pyrophosphatase"/>
    <property type="match status" value="1"/>
</dbReference>
<evidence type="ECO:0000256" key="6">
    <source>
        <dbReference type="ARBA" id="ARBA00053369"/>
    </source>
</evidence>
<dbReference type="AlphaFoldDB" id="A0AA37RVJ4"/>
<dbReference type="GO" id="GO:0047429">
    <property type="term" value="F:nucleoside triphosphate diphosphatase activity"/>
    <property type="evidence" value="ECO:0007669"/>
    <property type="project" value="InterPro"/>
</dbReference>
<evidence type="ECO:0000313" key="11">
    <source>
        <dbReference type="Proteomes" id="UP001161422"/>
    </source>
</evidence>
<reference evidence="10" key="2">
    <citation type="submission" date="2023-01" db="EMBL/GenBank/DDBJ databases">
        <title>Draft genome sequence of Paraferrimonas sedimenticola strain NBRC 101628.</title>
        <authorList>
            <person name="Sun Q."/>
            <person name="Mori K."/>
        </authorList>
    </citation>
    <scope>NUCLEOTIDE SEQUENCE</scope>
    <source>
        <strain evidence="10">NBRC 101628</strain>
    </source>
</reference>
<name>A0AA37RVJ4_9GAMM</name>
<dbReference type="Gene3D" id="3.90.950.10">
    <property type="match status" value="1"/>
</dbReference>
<gene>
    <name evidence="10" type="ORF">GCM10007895_18060</name>
</gene>
<dbReference type="PANTHER" id="PTHR43213:SF10">
    <property type="entry name" value="7-METHYL-GTP PYROPHOSPHATASE"/>
    <property type="match status" value="1"/>
</dbReference>
<comment type="subcellular location">
    <subcellularLocation>
        <location evidence="1 9">Cytoplasm</location>
    </subcellularLocation>
</comment>
<accession>A0AA37RVJ4</accession>
<dbReference type="Proteomes" id="UP001161422">
    <property type="component" value="Unassembled WGS sequence"/>
</dbReference>
<comment type="catalytic activity">
    <reaction evidence="5 9">
        <text>N(7)-methyl-GTP + H2O = N(7)-methyl-GMP + diphosphate + H(+)</text>
        <dbReference type="Rhea" id="RHEA:58744"/>
        <dbReference type="ChEBI" id="CHEBI:15377"/>
        <dbReference type="ChEBI" id="CHEBI:15378"/>
        <dbReference type="ChEBI" id="CHEBI:33019"/>
        <dbReference type="ChEBI" id="CHEBI:58285"/>
        <dbReference type="ChEBI" id="CHEBI:87133"/>
    </reaction>
</comment>
<dbReference type="PIRSF" id="PIRSF006305">
    <property type="entry name" value="Maf"/>
    <property type="match status" value="1"/>
</dbReference>
<dbReference type="NCBIfam" id="TIGR00172">
    <property type="entry name" value="maf"/>
    <property type="match status" value="1"/>
</dbReference>
<evidence type="ECO:0000256" key="9">
    <source>
        <dbReference type="HAMAP-Rule" id="MF_00528"/>
    </source>
</evidence>
<feature type="active site" description="Proton acceptor" evidence="9">
    <location>
        <position position="70"/>
    </location>
</feature>
<reference evidence="10" key="1">
    <citation type="journal article" date="2014" name="Int. J. Syst. Evol. Microbiol.">
        <title>Complete genome sequence of Corynebacterium casei LMG S-19264T (=DSM 44701T), isolated from a smear-ripened cheese.</title>
        <authorList>
            <consortium name="US DOE Joint Genome Institute (JGI-PGF)"/>
            <person name="Walter F."/>
            <person name="Albersmeier A."/>
            <person name="Kalinowski J."/>
            <person name="Ruckert C."/>
        </authorList>
    </citation>
    <scope>NUCLEOTIDE SEQUENCE</scope>
    <source>
        <strain evidence="10">NBRC 101628</strain>
    </source>
</reference>
<evidence type="ECO:0000256" key="2">
    <source>
        <dbReference type="ARBA" id="ARBA00022490"/>
    </source>
</evidence>
<keyword evidence="11" id="KW-1185">Reference proteome</keyword>
<dbReference type="InterPro" id="IPR003697">
    <property type="entry name" value="Maf-like"/>
</dbReference>
<evidence type="ECO:0000256" key="1">
    <source>
        <dbReference type="ARBA" id="ARBA00004496"/>
    </source>
</evidence>
<dbReference type="HAMAP" id="MF_00528">
    <property type="entry name" value="Maf"/>
    <property type="match status" value="1"/>
</dbReference>
<evidence type="ECO:0000256" key="4">
    <source>
        <dbReference type="ARBA" id="ARBA00023080"/>
    </source>
</evidence>
<comment type="cofactor">
    <cofactor evidence="9">
        <name>a divalent metal cation</name>
        <dbReference type="ChEBI" id="CHEBI:60240"/>
    </cofactor>
</comment>
<dbReference type="GO" id="GO:0005737">
    <property type="term" value="C:cytoplasm"/>
    <property type="evidence" value="ECO:0007669"/>
    <property type="project" value="UniProtKB-SubCell"/>
</dbReference>
<keyword evidence="2 9" id="KW-0963">Cytoplasm</keyword>